<dbReference type="Gene3D" id="1.10.260.40">
    <property type="entry name" value="lambda repressor-like DNA-binding domains"/>
    <property type="match status" value="1"/>
</dbReference>
<dbReference type="InterPro" id="IPR000843">
    <property type="entry name" value="HTH_LacI"/>
</dbReference>
<feature type="domain" description="HTH lacI-type" evidence="4">
    <location>
        <begin position="4"/>
        <end position="58"/>
    </location>
</feature>
<accession>A0A2C9CTP8</accession>
<dbReference type="GO" id="GO:0003700">
    <property type="term" value="F:DNA-binding transcription factor activity"/>
    <property type="evidence" value="ECO:0007669"/>
    <property type="project" value="TreeGrafter"/>
</dbReference>
<proteinExistence type="predicted"/>
<dbReference type="PROSITE" id="PS50932">
    <property type="entry name" value="HTH_LACI_2"/>
    <property type="match status" value="1"/>
</dbReference>
<evidence type="ECO:0000256" key="1">
    <source>
        <dbReference type="ARBA" id="ARBA00023015"/>
    </source>
</evidence>
<dbReference type="PANTHER" id="PTHR30146:SF109">
    <property type="entry name" value="HTH-TYPE TRANSCRIPTIONAL REGULATOR GALS"/>
    <property type="match status" value="1"/>
</dbReference>
<name>A0A2C9CTP8_9RHOB</name>
<gene>
    <name evidence="5" type="ORF">SAMN06273572_102437</name>
</gene>
<protein>
    <submittedName>
        <fullName evidence="5">LacI family transcriptional regulator</fullName>
    </submittedName>
</protein>
<sequence length="334" mass="36413">MPTPTLEDVARHAGVSTATVSRAINTPDRVQEQTRLRVEAAIKTLSYTPNFGGQALASRRTNTVGAVIPTMDNAIFGQALQVLEESLAREGVTLLVATSQYNREREEAQVRALVGRGVDGLILIGAERPPAIYDMLDQRELPYVILWVSSGEGRHVTIGFDNDAAARMVVQRVYDAGHRKIAMIVGVNAGNDRAMKRAEGARKMCAELGLPALRIVESSYTLEAGEYAAQQILSNGERPTAIICGNDVLAAGAIFAARKLGLDVPRDLSIVGFDDIDLARVTLPPLTTVRVPHRRMGRTAARHILDWIRSDQRPDSVVYDAEWVERQSLAPPAM</sequence>
<dbReference type="InterPro" id="IPR046335">
    <property type="entry name" value="LacI/GalR-like_sensor"/>
</dbReference>
<evidence type="ECO:0000313" key="6">
    <source>
        <dbReference type="Proteomes" id="UP000220034"/>
    </source>
</evidence>
<reference evidence="6" key="1">
    <citation type="submission" date="2017-09" db="EMBL/GenBank/DDBJ databases">
        <authorList>
            <person name="Varghese N."/>
            <person name="Submissions S."/>
        </authorList>
    </citation>
    <scope>NUCLEOTIDE SEQUENCE [LARGE SCALE GENOMIC DNA]</scope>
    <source>
        <strain evidence="6">C7</strain>
    </source>
</reference>
<dbReference type="Proteomes" id="UP000220034">
    <property type="component" value="Unassembled WGS sequence"/>
</dbReference>
<evidence type="ECO:0000313" key="5">
    <source>
        <dbReference type="EMBL" id="SOH93759.1"/>
    </source>
</evidence>
<dbReference type="AlphaFoldDB" id="A0A2C9CTP8"/>
<dbReference type="PANTHER" id="PTHR30146">
    <property type="entry name" value="LACI-RELATED TRANSCRIPTIONAL REPRESSOR"/>
    <property type="match status" value="1"/>
</dbReference>
<evidence type="ECO:0000256" key="3">
    <source>
        <dbReference type="ARBA" id="ARBA00023163"/>
    </source>
</evidence>
<dbReference type="PRINTS" id="PR00036">
    <property type="entry name" value="HTHLACI"/>
</dbReference>
<dbReference type="Pfam" id="PF00356">
    <property type="entry name" value="LacI"/>
    <property type="match status" value="1"/>
</dbReference>
<dbReference type="Gene3D" id="3.40.50.2300">
    <property type="match status" value="2"/>
</dbReference>
<dbReference type="CDD" id="cd06273">
    <property type="entry name" value="PBP1_LacI-like"/>
    <property type="match status" value="1"/>
</dbReference>
<evidence type="ECO:0000259" key="4">
    <source>
        <dbReference type="PROSITE" id="PS50932"/>
    </source>
</evidence>
<evidence type="ECO:0000256" key="2">
    <source>
        <dbReference type="ARBA" id="ARBA00023125"/>
    </source>
</evidence>
<dbReference type="OrthoDB" id="234496at2"/>
<dbReference type="Pfam" id="PF13377">
    <property type="entry name" value="Peripla_BP_3"/>
    <property type="match status" value="1"/>
</dbReference>
<keyword evidence="6" id="KW-1185">Reference proteome</keyword>
<dbReference type="InterPro" id="IPR028082">
    <property type="entry name" value="Peripla_BP_I"/>
</dbReference>
<dbReference type="SUPFAM" id="SSF47413">
    <property type="entry name" value="lambda repressor-like DNA-binding domains"/>
    <property type="match status" value="1"/>
</dbReference>
<dbReference type="SMART" id="SM00354">
    <property type="entry name" value="HTH_LACI"/>
    <property type="match status" value="1"/>
</dbReference>
<dbReference type="PROSITE" id="PS00356">
    <property type="entry name" value="HTH_LACI_1"/>
    <property type="match status" value="1"/>
</dbReference>
<keyword evidence="3" id="KW-0804">Transcription</keyword>
<dbReference type="SUPFAM" id="SSF53822">
    <property type="entry name" value="Periplasmic binding protein-like I"/>
    <property type="match status" value="1"/>
</dbReference>
<keyword evidence="2" id="KW-0238">DNA-binding</keyword>
<dbReference type="InterPro" id="IPR010982">
    <property type="entry name" value="Lambda_DNA-bd_dom_sf"/>
</dbReference>
<dbReference type="RefSeq" id="WP_097929315.1">
    <property type="nucleotide sequence ID" value="NZ_OCTN01000002.1"/>
</dbReference>
<dbReference type="EMBL" id="OCTN01000002">
    <property type="protein sequence ID" value="SOH93759.1"/>
    <property type="molecule type" value="Genomic_DNA"/>
</dbReference>
<keyword evidence="1" id="KW-0805">Transcription regulation</keyword>
<dbReference type="GO" id="GO:0000976">
    <property type="term" value="F:transcription cis-regulatory region binding"/>
    <property type="evidence" value="ECO:0007669"/>
    <property type="project" value="TreeGrafter"/>
</dbReference>
<organism evidence="5 6">
    <name type="scientific">Pontivivens marinum</name>
    <dbReference type="NCBI Taxonomy" id="1690039"/>
    <lineage>
        <taxon>Bacteria</taxon>
        <taxon>Pseudomonadati</taxon>
        <taxon>Pseudomonadota</taxon>
        <taxon>Alphaproteobacteria</taxon>
        <taxon>Rhodobacterales</taxon>
        <taxon>Paracoccaceae</taxon>
        <taxon>Pontivivens</taxon>
    </lineage>
</organism>
<dbReference type="CDD" id="cd01392">
    <property type="entry name" value="HTH_LacI"/>
    <property type="match status" value="1"/>
</dbReference>